<organism evidence="2 3">
    <name type="scientific">Armillaria luteobubalina</name>
    <dbReference type="NCBI Taxonomy" id="153913"/>
    <lineage>
        <taxon>Eukaryota</taxon>
        <taxon>Fungi</taxon>
        <taxon>Dikarya</taxon>
        <taxon>Basidiomycota</taxon>
        <taxon>Agaricomycotina</taxon>
        <taxon>Agaricomycetes</taxon>
        <taxon>Agaricomycetidae</taxon>
        <taxon>Agaricales</taxon>
        <taxon>Marasmiineae</taxon>
        <taxon>Physalacriaceae</taxon>
        <taxon>Armillaria</taxon>
    </lineage>
</organism>
<keyword evidence="3" id="KW-1185">Reference proteome</keyword>
<proteinExistence type="predicted"/>
<sequence>MSCKLPTKTSAARPSTAASSTSPALPTHPRSACPSKSSIVNSSIVHVHVSCRHRLLAARKVRALKMEADALTHNHARVPKSEEPVRFEGFRMVICSELEDLSVAGAEEDYGNEVSSMGGYDQAPPFAPLPMYHGHGCSPVIASPTNMNFKTHSSHPCKQDAKCDFAFKWVRSECSTHKSAFIVSQS</sequence>
<evidence type="ECO:0000313" key="3">
    <source>
        <dbReference type="Proteomes" id="UP001175228"/>
    </source>
</evidence>
<reference evidence="2" key="1">
    <citation type="submission" date="2023-06" db="EMBL/GenBank/DDBJ databases">
        <authorList>
            <consortium name="Lawrence Berkeley National Laboratory"/>
            <person name="Ahrendt S."/>
            <person name="Sahu N."/>
            <person name="Indic B."/>
            <person name="Wong-Bajracharya J."/>
            <person name="Merenyi Z."/>
            <person name="Ke H.-M."/>
            <person name="Monk M."/>
            <person name="Kocsube S."/>
            <person name="Drula E."/>
            <person name="Lipzen A."/>
            <person name="Balint B."/>
            <person name="Henrissat B."/>
            <person name="Andreopoulos B."/>
            <person name="Martin F.M."/>
            <person name="Harder C.B."/>
            <person name="Rigling D."/>
            <person name="Ford K.L."/>
            <person name="Foster G.D."/>
            <person name="Pangilinan J."/>
            <person name="Papanicolaou A."/>
            <person name="Barry K."/>
            <person name="LaButti K."/>
            <person name="Viragh M."/>
            <person name="Koriabine M."/>
            <person name="Yan M."/>
            <person name="Riley R."/>
            <person name="Champramary S."/>
            <person name="Plett K.L."/>
            <person name="Tsai I.J."/>
            <person name="Slot J."/>
            <person name="Sipos G."/>
            <person name="Plett J."/>
            <person name="Nagy L.G."/>
            <person name="Grigoriev I.V."/>
        </authorList>
    </citation>
    <scope>NUCLEOTIDE SEQUENCE</scope>
    <source>
        <strain evidence="2">HWK02</strain>
    </source>
</reference>
<evidence type="ECO:0000313" key="2">
    <source>
        <dbReference type="EMBL" id="KAK0496637.1"/>
    </source>
</evidence>
<gene>
    <name evidence="2" type="ORF">EDD18DRAFT_170965</name>
</gene>
<protein>
    <submittedName>
        <fullName evidence="2">Uncharacterized protein</fullName>
    </submittedName>
</protein>
<name>A0AA39Q5I6_9AGAR</name>
<dbReference type="EMBL" id="JAUEPU010000014">
    <property type="protein sequence ID" value="KAK0496637.1"/>
    <property type="molecule type" value="Genomic_DNA"/>
</dbReference>
<feature type="region of interest" description="Disordered" evidence="1">
    <location>
        <begin position="1"/>
        <end position="33"/>
    </location>
</feature>
<comment type="caution">
    <text evidence="2">The sequence shown here is derived from an EMBL/GenBank/DDBJ whole genome shotgun (WGS) entry which is preliminary data.</text>
</comment>
<dbReference type="AlphaFoldDB" id="A0AA39Q5I6"/>
<dbReference type="Proteomes" id="UP001175228">
    <property type="component" value="Unassembled WGS sequence"/>
</dbReference>
<accession>A0AA39Q5I6</accession>
<evidence type="ECO:0000256" key="1">
    <source>
        <dbReference type="SAM" id="MobiDB-lite"/>
    </source>
</evidence>